<feature type="compositionally biased region" description="Basic and acidic residues" evidence="1">
    <location>
        <begin position="476"/>
        <end position="500"/>
    </location>
</feature>
<feature type="compositionally biased region" description="Low complexity" evidence="1">
    <location>
        <begin position="17"/>
        <end position="26"/>
    </location>
</feature>
<dbReference type="EMBL" id="MWQN01000007">
    <property type="protein sequence ID" value="OPC76456.1"/>
    <property type="molecule type" value="Genomic_DNA"/>
</dbReference>
<dbReference type="Pfam" id="PF13032">
    <property type="entry name" value="RNaseH_pPIWI_RE"/>
    <property type="match status" value="1"/>
</dbReference>
<sequence length="963" mass="104449">MTETSPSTTDSPDDPAAHAADPVPAARRPRKAELLPPRAATCSFLLTDDLLGHAWVYLLPPAFTAAWRRLPLNRKNPDHQRPTASLTTAGRAVTGQAMIFTDPEWPDRNGPWPGQAKFITPEPVPGHLYGRLLRVWEHHLPGAGGNTLAPTLDATAACVPYRLADALTRHDDGRLTCPAWALQVAAWHLATLLAAKPLRLDQRKEPLTFLTDTDGALLTWDDPIQQTVAWTEKDKDTDEEVERSRTGFTTGKVTVDVDHAPGGTTLVAHVWASMTRTATSWHDVKSVYLRPHAHADVILKTPILVQWPKPSTDSDTPTAIAPRRLLYRGATAKIVQDCGIHPLPDLAETDMAVLGAVRPVHTTGRHPHGTGAGARLQLRLNEHAATALATAPLTAVQTRIKVTDAPRLIPSATEDTLPEALAGAELDRLRIAVVYHDRRWKHRILTQLAADHPRSALAAAVPADESPNTDGPTGPHPRDTDAPRDETADGARTDAAAERTHDACADAVPLALAPGVEIVCLHLPELVAHGAHERTGILHGNARWLRAAHPREHIAALAQTWYPLPKHPDGTTPADAKPQLKALLASHGITDQYIKTRPHDTDHGPGAPKRRYNIRENKARKAAREAGIDEDSVVDPETDFPVRAALGDLLATCGVLDSRLLTAARSGAPGTELDAPVTAVGLWTRAHAFPTIPGRPRRPAVLAVTLAAVHLDPGSPAAPRWELYGPAGWARLGPARCGHHAGPIGRPGHSRRGDDLPQVRAFVDQALRELHHLGRVVVFATPDSQSIWPGLANATHGRSALPGDSLRTAGVPAAVVRVAAARIPRLVDRLNRTDPADPPTDHTPGMPGAYVYRYDIDDTPTWYFAHKTRQYDSGKTGRRSADYTRWTLPEPLTDALGDDWHAAATVQYTIPVDGGWEHDRLIGLAARLTEQAVSWDDRTVLPAPLHWAKNADEKHPRYGDRAL</sequence>
<feature type="region of interest" description="Disordered" evidence="1">
    <location>
        <begin position="456"/>
        <end position="500"/>
    </location>
</feature>
<evidence type="ECO:0000313" key="4">
    <source>
        <dbReference type="EMBL" id="OPC76456.1"/>
    </source>
</evidence>
<feature type="compositionally biased region" description="Low complexity" evidence="1">
    <location>
        <begin position="1"/>
        <end position="10"/>
    </location>
</feature>
<name>A0A1T3NHY9_9ACTN</name>
<accession>A0A1T3NHY9</accession>
<dbReference type="AlphaFoldDB" id="A0A1T3NHY9"/>
<feature type="domain" description="pPIWI-RE RNaseH" evidence="2">
    <location>
        <begin position="680"/>
        <end position="957"/>
    </location>
</feature>
<evidence type="ECO:0008006" key="6">
    <source>
        <dbReference type="Google" id="ProtNLM"/>
    </source>
</evidence>
<comment type="caution">
    <text evidence="4">The sequence shown here is derived from an EMBL/GenBank/DDBJ whole genome shotgun (WGS) entry which is preliminary data.</text>
</comment>
<keyword evidence="5" id="KW-1185">Reference proteome</keyword>
<dbReference type="OrthoDB" id="4561883at2"/>
<evidence type="ECO:0000313" key="5">
    <source>
        <dbReference type="Proteomes" id="UP000190037"/>
    </source>
</evidence>
<reference evidence="4 5" key="1">
    <citation type="submission" date="2017-03" db="EMBL/GenBank/DDBJ databases">
        <title>Draft genome sequence of Streptomyces scabrisporus NF3, endophyte isolated from Amphipterygium adstringens.</title>
        <authorList>
            <person name="Vazquez M."/>
            <person name="Ceapa C.D."/>
            <person name="Rodriguez Luna D."/>
            <person name="Sanchez Esquivel S."/>
        </authorList>
    </citation>
    <scope>NUCLEOTIDE SEQUENCE [LARGE SCALE GENOMIC DNA]</scope>
    <source>
        <strain evidence="4 5">NF3</strain>
    </source>
</reference>
<feature type="region of interest" description="Disordered" evidence="1">
    <location>
        <begin position="1"/>
        <end position="32"/>
    </location>
</feature>
<dbReference type="InterPro" id="IPR025085">
    <property type="entry name" value="pPIWI_RE_X"/>
</dbReference>
<proteinExistence type="predicted"/>
<organism evidence="4 5">
    <name type="scientific">Embleya scabrispora</name>
    <dbReference type="NCBI Taxonomy" id="159449"/>
    <lineage>
        <taxon>Bacteria</taxon>
        <taxon>Bacillati</taxon>
        <taxon>Actinomycetota</taxon>
        <taxon>Actinomycetes</taxon>
        <taxon>Kitasatosporales</taxon>
        <taxon>Streptomycetaceae</taxon>
        <taxon>Embleya</taxon>
    </lineage>
</organism>
<evidence type="ECO:0000259" key="3">
    <source>
        <dbReference type="Pfam" id="PF13111"/>
    </source>
</evidence>
<evidence type="ECO:0000259" key="2">
    <source>
        <dbReference type="Pfam" id="PF13032"/>
    </source>
</evidence>
<dbReference type="RefSeq" id="WP_078982895.1">
    <property type="nucleotide sequence ID" value="NZ_MWQN01000007.1"/>
</dbReference>
<dbReference type="InterPro" id="IPR024996">
    <property type="entry name" value="RNaseH_pPIWI_RE"/>
</dbReference>
<protein>
    <recommendedName>
        <fullName evidence="6">DUF3893 domain-containing protein</fullName>
    </recommendedName>
</protein>
<dbReference type="Pfam" id="PF13111">
    <property type="entry name" value="pPIWI_RE_X"/>
    <property type="match status" value="1"/>
</dbReference>
<feature type="domain" description="pPIWI-RE module N-terminal" evidence="3">
    <location>
        <begin position="44"/>
        <end position="419"/>
    </location>
</feature>
<dbReference type="Proteomes" id="UP000190037">
    <property type="component" value="Unassembled WGS sequence"/>
</dbReference>
<evidence type="ECO:0000256" key="1">
    <source>
        <dbReference type="SAM" id="MobiDB-lite"/>
    </source>
</evidence>
<feature type="region of interest" description="Disordered" evidence="1">
    <location>
        <begin position="592"/>
        <end position="615"/>
    </location>
</feature>
<gene>
    <name evidence="4" type="ORF">B4N89_47255</name>
</gene>